<dbReference type="InterPro" id="IPR000653">
    <property type="entry name" value="DegT/StrS_aminotransferase"/>
</dbReference>
<accession>A0ABY2RF50</accession>
<comment type="caution">
    <text evidence="3">The sequence shown here is derived from an EMBL/GenBank/DDBJ whole genome shotgun (WGS) entry which is preliminary data.</text>
</comment>
<sequence>MIFYKGQIINPENFRQPSFFISPFRTSDLGKNDSIIKDEYPSDEELLKKFHSFFGETHEYFLSGKEAINQALSLYNLESDDEVLIITTTSNSYISSCVTKEIEKFCQWSREKTNKTKLIFVIHEFGKVYPDMERIKSYNIPIIEDCAMSMLSNNSQHQIGQYGDFTIYSIPKFFPVQFGGILRINNNYKLETQKPYQNYLQKICLYYLKDIENITIQRRANNQYLISKLEKIGFKSFFDYNEHETPSVCMFENNGCDLSELKIFLQQNGIECSIFYGKDVFFIPVHQNLGTFEMDYIVNLIEYFVYETK</sequence>
<evidence type="ECO:0000256" key="1">
    <source>
        <dbReference type="ARBA" id="ARBA00037999"/>
    </source>
</evidence>
<reference evidence="3 4" key="1">
    <citation type="submission" date="2019-01" db="EMBL/GenBank/DDBJ databases">
        <authorList>
            <person name="B I."/>
            <person name="Ch S."/>
            <person name="Ch V.R."/>
        </authorList>
    </citation>
    <scope>NUCLEOTIDE SEQUENCE [LARGE SCALE GENOMIC DNA]</scope>
    <source>
        <strain evidence="3 4">JC507</strain>
    </source>
</reference>
<gene>
    <name evidence="3" type="ORF">EK417_01720</name>
</gene>
<dbReference type="PANTHER" id="PTHR30244">
    <property type="entry name" value="TRANSAMINASE"/>
    <property type="match status" value="1"/>
</dbReference>
<protein>
    <submittedName>
        <fullName evidence="3">DegT/DnrJ/EryC1/StrS aminotransferase family protein</fullName>
    </submittedName>
</protein>
<dbReference type="Pfam" id="PF01041">
    <property type="entry name" value="DegT_DnrJ_EryC1"/>
    <property type="match status" value="1"/>
</dbReference>
<dbReference type="InterPro" id="IPR015421">
    <property type="entry name" value="PyrdxlP-dep_Trfase_major"/>
</dbReference>
<dbReference type="Gene3D" id="3.40.640.10">
    <property type="entry name" value="Type I PLP-dependent aspartate aminotransferase-like (Major domain)"/>
    <property type="match status" value="1"/>
</dbReference>
<keyword evidence="3" id="KW-0808">Transferase</keyword>
<keyword evidence="3" id="KW-0032">Aminotransferase</keyword>
<organism evidence="3 4">
    <name type="scientific">Chryseobacterium candidae</name>
    <dbReference type="NCBI Taxonomy" id="1978493"/>
    <lineage>
        <taxon>Bacteria</taxon>
        <taxon>Pseudomonadati</taxon>
        <taxon>Bacteroidota</taxon>
        <taxon>Flavobacteriia</taxon>
        <taxon>Flavobacteriales</taxon>
        <taxon>Weeksellaceae</taxon>
        <taxon>Chryseobacterium group</taxon>
        <taxon>Chryseobacterium</taxon>
    </lineage>
</organism>
<dbReference type="InterPro" id="IPR015424">
    <property type="entry name" value="PyrdxlP-dep_Trfase"/>
</dbReference>
<evidence type="ECO:0000313" key="3">
    <source>
        <dbReference type="EMBL" id="THV63118.1"/>
    </source>
</evidence>
<evidence type="ECO:0000313" key="4">
    <source>
        <dbReference type="Proteomes" id="UP000306038"/>
    </source>
</evidence>
<dbReference type="RefSeq" id="WP_136521154.1">
    <property type="nucleotide sequence ID" value="NZ_SDLV01000003.1"/>
</dbReference>
<keyword evidence="4" id="KW-1185">Reference proteome</keyword>
<dbReference type="PANTHER" id="PTHR30244:SF34">
    <property type="entry name" value="DTDP-4-AMINO-4,6-DIDEOXYGALACTOSE TRANSAMINASE"/>
    <property type="match status" value="1"/>
</dbReference>
<keyword evidence="2" id="KW-0663">Pyridoxal phosphate</keyword>
<comment type="similarity">
    <text evidence="1 2">Belongs to the DegT/DnrJ/EryC1 family.</text>
</comment>
<name>A0ABY2RF50_9FLAO</name>
<proteinExistence type="inferred from homology"/>
<dbReference type="Proteomes" id="UP000306038">
    <property type="component" value="Unassembled WGS sequence"/>
</dbReference>
<dbReference type="SUPFAM" id="SSF53383">
    <property type="entry name" value="PLP-dependent transferases"/>
    <property type="match status" value="1"/>
</dbReference>
<evidence type="ECO:0000256" key="2">
    <source>
        <dbReference type="RuleBase" id="RU004508"/>
    </source>
</evidence>
<dbReference type="GO" id="GO:0008483">
    <property type="term" value="F:transaminase activity"/>
    <property type="evidence" value="ECO:0007669"/>
    <property type="project" value="UniProtKB-KW"/>
</dbReference>
<dbReference type="EMBL" id="SDLV01000003">
    <property type="protein sequence ID" value="THV63118.1"/>
    <property type="molecule type" value="Genomic_DNA"/>
</dbReference>